<evidence type="ECO:0000313" key="1">
    <source>
        <dbReference type="EMBL" id="ORZ34229.1"/>
    </source>
</evidence>
<gene>
    <name evidence="1" type="ORF">BCR44DRAFT_1436815</name>
</gene>
<evidence type="ECO:0000313" key="2">
    <source>
        <dbReference type="Proteomes" id="UP000193411"/>
    </source>
</evidence>
<sequence>MPMPPFYFHLLLGFPDLDLPLLQPIPHRIQRCLHLHKPPSCARLSFTLSLTIAALSTSQSALIFSFSIRPCSVTAATRASHSTCIACTFLWPPHALAAPELDGIDL</sequence>
<comment type="caution">
    <text evidence="1">The sequence shown here is derived from an EMBL/GenBank/DDBJ whole genome shotgun (WGS) entry which is preliminary data.</text>
</comment>
<keyword evidence="2" id="KW-1185">Reference proteome</keyword>
<proteinExistence type="predicted"/>
<protein>
    <submittedName>
        <fullName evidence="1">Uncharacterized protein</fullName>
    </submittedName>
</protein>
<dbReference type="AlphaFoldDB" id="A0A1Y2HI74"/>
<reference evidence="1 2" key="1">
    <citation type="submission" date="2016-07" db="EMBL/GenBank/DDBJ databases">
        <title>Pervasive Adenine N6-methylation of Active Genes in Fungi.</title>
        <authorList>
            <consortium name="DOE Joint Genome Institute"/>
            <person name="Mondo S.J."/>
            <person name="Dannebaum R.O."/>
            <person name="Kuo R.C."/>
            <person name="Labutti K."/>
            <person name="Haridas S."/>
            <person name="Kuo A."/>
            <person name="Salamov A."/>
            <person name="Ahrendt S.R."/>
            <person name="Lipzen A."/>
            <person name="Sullivan W."/>
            <person name="Andreopoulos W.B."/>
            <person name="Clum A."/>
            <person name="Lindquist E."/>
            <person name="Daum C."/>
            <person name="Ramamoorthy G.K."/>
            <person name="Gryganskyi A."/>
            <person name="Culley D."/>
            <person name="Magnuson J.K."/>
            <person name="James T.Y."/>
            <person name="O'Malley M.A."/>
            <person name="Stajich J.E."/>
            <person name="Spatafora J.W."/>
            <person name="Visel A."/>
            <person name="Grigoriev I.V."/>
        </authorList>
    </citation>
    <scope>NUCLEOTIDE SEQUENCE [LARGE SCALE GENOMIC DNA]</scope>
    <source>
        <strain evidence="1 2">PL171</strain>
    </source>
</reference>
<accession>A0A1Y2HI74</accession>
<feature type="non-terminal residue" evidence="1">
    <location>
        <position position="106"/>
    </location>
</feature>
<organism evidence="1 2">
    <name type="scientific">Catenaria anguillulae PL171</name>
    <dbReference type="NCBI Taxonomy" id="765915"/>
    <lineage>
        <taxon>Eukaryota</taxon>
        <taxon>Fungi</taxon>
        <taxon>Fungi incertae sedis</taxon>
        <taxon>Blastocladiomycota</taxon>
        <taxon>Blastocladiomycetes</taxon>
        <taxon>Blastocladiales</taxon>
        <taxon>Catenariaceae</taxon>
        <taxon>Catenaria</taxon>
    </lineage>
</organism>
<dbReference type="Proteomes" id="UP000193411">
    <property type="component" value="Unassembled WGS sequence"/>
</dbReference>
<dbReference type="EMBL" id="MCFL01000030">
    <property type="protein sequence ID" value="ORZ34229.1"/>
    <property type="molecule type" value="Genomic_DNA"/>
</dbReference>
<name>A0A1Y2HI74_9FUNG</name>